<proteinExistence type="predicted"/>
<dbReference type="CDD" id="cd00296">
    <property type="entry name" value="SIR2"/>
    <property type="match status" value="1"/>
</dbReference>
<dbReference type="Proteomes" id="UP001189429">
    <property type="component" value="Unassembled WGS sequence"/>
</dbReference>
<dbReference type="InterPro" id="IPR029035">
    <property type="entry name" value="DHS-like_NAD/FAD-binding_dom"/>
</dbReference>
<dbReference type="SUPFAM" id="SSF52467">
    <property type="entry name" value="DHS-like NAD/FAD-binding domain"/>
    <property type="match status" value="1"/>
</dbReference>
<organism evidence="6 7">
    <name type="scientific">Prorocentrum cordatum</name>
    <dbReference type="NCBI Taxonomy" id="2364126"/>
    <lineage>
        <taxon>Eukaryota</taxon>
        <taxon>Sar</taxon>
        <taxon>Alveolata</taxon>
        <taxon>Dinophyceae</taxon>
        <taxon>Prorocentrales</taxon>
        <taxon>Prorocentraceae</taxon>
        <taxon>Prorocentrum</taxon>
    </lineage>
</organism>
<feature type="non-terminal residue" evidence="6">
    <location>
        <position position="1"/>
    </location>
</feature>
<dbReference type="InterPro" id="IPR050134">
    <property type="entry name" value="NAD-dep_sirtuin_deacylases"/>
</dbReference>
<dbReference type="Pfam" id="PF02146">
    <property type="entry name" value="SIR2"/>
    <property type="match status" value="1"/>
</dbReference>
<name>A0ABN9QBD8_9DINO</name>
<dbReference type="InterPro" id="IPR003000">
    <property type="entry name" value="Sirtuin"/>
</dbReference>
<feature type="compositionally biased region" description="Basic residues" evidence="4">
    <location>
        <begin position="617"/>
        <end position="629"/>
    </location>
</feature>
<comment type="caution">
    <text evidence="3">Lacks conserved residue(s) required for the propagation of feature annotation.</text>
</comment>
<feature type="compositionally biased region" description="Basic residues" evidence="4">
    <location>
        <begin position="533"/>
        <end position="547"/>
    </location>
</feature>
<evidence type="ECO:0000259" key="5">
    <source>
        <dbReference type="PROSITE" id="PS50305"/>
    </source>
</evidence>
<evidence type="ECO:0000256" key="2">
    <source>
        <dbReference type="ARBA" id="ARBA00023027"/>
    </source>
</evidence>
<comment type="caution">
    <text evidence="6">The sequence shown here is derived from an EMBL/GenBank/DDBJ whole genome shotgun (WGS) entry which is preliminary data.</text>
</comment>
<feature type="region of interest" description="Disordered" evidence="4">
    <location>
        <begin position="1"/>
        <end position="45"/>
    </location>
</feature>
<feature type="region of interest" description="Disordered" evidence="4">
    <location>
        <begin position="516"/>
        <end position="629"/>
    </location>
</feature>
<dbReference type="PANTHER" id="PTHR11085:SF10">
    <property type="entry name" value="NAD-DEPENDENT PROTEIN DEACYLASE SIRTUIN-5, MITOCHONDRIAL-RELATED"/>
    <property type="match status" value="1"/>
</dbReference>
<dbReference type="PANTHER" id="PTHR11085">
    <property type="entry name" value="NAD-DEPENDENT PROTEIN DEACYLASE SIRTUIN-5, MITOCHONDRIAL-RELATED"/>
    <property type="match status" value="1"/>
</dbReference>
<dbReference type="InterPro" id="IPR026590">
    <property type="entry name" value="Ssirtuin_cat_dom"/>
</dbReference>
<dbReference type="PROSITE" id="PS50305">
    <property type="entry name" value="SIRTUIN"/>
    <property type="match status" value="1"/>
</dbReference>
<dbReference type="EMBL" id="CAUYUJ010002706">
    <property type="protein sequence ID" value="CAK0802015.1"/>
    <property type="molecule type" value="Genomic_DNA"/>
</dbReference>
<evidence type="ECO:0000313" key="6">
    <source>
        <dbReference type="EMBL" id="CAK0802015.1"/>
    </source>
</evidence>
<evidence type="ECO:0000256" key="3">
    <source>
        <dbReference type="PROSITE-ProRule" id="PRU00236"/>
    </source>
</evidence>
<evidence type="ECO:0000256" key="1">
    <source>
        <dbReference type="ARBA" id="ARBA00022679"/>
    </source>
</evidence>
<dbReference type="Gene3D" id="3.40.50.1220">
    <property type="entry name" value="TPP-binding domain"/>
    <property type="match status" value="1"/>
</dbReference>
<feature type="compositionally biased region" description="Basic and acidic residues" evidence="4">
    <location>
        <begin position="1"/>
        <end position="11"/>
    </location>
</feature>
<keyword evidence="1" id="KW-0808">Transferase</keyword>
<keyword evidence="2" id="KW-0520">NAD</keyword>
<accession>A0ABN9QBD8</accession>
<evidence type="ECO:0000256" key="4">
    <source>
        <dbReference type="SAM" id="MobiDB-lite"/>
    </source>
</evidence>
<sequence>SGARAPAERHAPGGVGRSLYPRSPAAPPRRSRQRPGTAGAAHSLRGTALNENEVAQLLKRLVSQGWTIDKCVKGLLQGARHGLRVLGDRKLDLEAVRCGVGLWLAQRKEDSSVLRAVQEGLGDEGAILSCAAQTTRSREAGGEALAEGPCREWAPRGRPACWTRVPRCRRVAARGRLVAVPWFRRAAARRRFVGAPKLRRAVARERPWEPPARSVCLVWFVVVPPGARLVPGRCPVGAGVVGASWRCRVAQKSHRAVLTVSVPPVPLPALPAAREGVAPGADEAACVPASTDGGLLPGGGASRAAICGRLGATPFLPHTHELFMHGRGYDGPVKPPKVLWKSASPPRQDHSCPEWLTATEFEDLPDVADAKAAQLALLLLCSKKTVAYTGAGISASVVGQAALSGQNKVGWVGNPREAQPTPTHYILSFLARQGLLHGWVQQNHDGLPQKAGFPQENINEIHGSWYDPSNPVVKYSGSLHDRSFAWMEDDANTADLCLVLGTSLGGLNADQLPVKTARRSVDAVSDDLAEKDRRRRPRRIRARRRRPRAGDPLPWRRRRAGHGDHEFAADGPGWEDDSQDVREIRRHPPHAALEAWRQHGSPAPPQLAQRFPCPGALRRRRSAPPHARR</sequence>
<evidence type="ECO:0000313" key="7">
    <source>
        <dbReference type="Proteomes" id="UP001189429"/>
    </source>
</evidence>
<feature type="domain" description="Deacetylase sirtuin-type" evidence="5">
    <location>
        <begin position="362"/>
        <end position="575"/>
    </location>
</feature>
<gene>
    <name evidence="6" type="ORF">PCOR1329_LOCUS9673</name>
</gene>
<reference evidence="6" key="1">
    <citation type="submission" date="2023-10" db="EMBL/GenBank/DDBJ databases">
        <authorList>
            <person name="Chen Y."/>
            <person name="Shah S."/>
            <person name="Dougan E. K."/>
            <person name="Thang M."/>
            <person name="Chan C."/>
        </authorList>
    </citation>
    <scope>NUCLEOTIDE SEQUENCE [LARGE SCALE GENOMIC DNA]</scope>
</reference>
<keyword evidence="7" id="KW-1185">Reference proteome</keyword>
<protein>
    <recommendedName>
        <fullName evidence="5">Deacetylase sirtuin-type domain-containing protein</fullName>
    </recommendedName>
</protein>